<dbReference type="AlphaFoldDB" id="A0A225DG56"/>
<protein>
    <submittedName>
        <fullName evidence="2">Uncharacterized protein</fullName>
    </submittedName>
</protein>
<keyword evidence="3" id="KW-1185">Reference proteome</keyword>
<sequence>MADRREPRRPGQTRGAQEGASCGGSSLPPTDCMEQIPVA</sequence>
<feature type="region of interest" description="Disordered" evidence="1">
    <location>
        <begin position="1"/>
        <end position="39"/>
    </location>
</feature>
<accession>A0A225DG56</accession>
<name>A0A225DG56_9BACT</name>
<evidence type="ECO:0000313" key="3">
    <source>
        <dbReference type="Proteomes" id="UP000214646"/>
    </source>
</evidence>
<reference evidence="3" key="1">
    <citation type="submission" date="2017-06" db="EMBL/GenBank/DDBJ databases">
        <title>Genome analysis of Fimbriiglobus ruber SP5, the first member of the order Planctomycetales with confirmed chitinolytic capability.</title>
        <authorList>
            <person name="Ravin N.V."/>
            <person name="Rakitin A.L."/>
            <person name="Ivanova A.A."/>
            <person name="Beletsky A.V."/>
            <person name="Kulichevskaya I.S."/>
            <person name="Mardanov A.V."/>
            <person name="Dedysh S.N."/>
        </authorList>
    </citation>
    <scope>NUCLEOTIDE SEQUENCE [LARGE SCALE GENOMIC DNA]</scope>
    <source>
        <strain evidence="3">SP5</strain>
    </source>
</reference>
<proteinExistence type="predicted"/>
<comment type="caution">
    <text evidence="2">The sequence shown here is derived from an EMBL/GenBank/DDBJ whole genome shotgun (WGS) entry which is preliminary data.</text>
</comment>
<gene>
    <name evidence="2" type="ORF">FRUB_09919</name>
</gene>
<dbReference type="Proteomes" id="UP000214646">
    <property type="component" value="Unassembled WGS sequence"/>
</dbReference>
<organism evidence="2 3">
    <name type="scientific">Fimbriiglobus ruber</name>
    <dbReference type="NCBI Taxonomy" id="1908690"/>
    <lineage>
        <taxon>Bacteria</taxon>
        <taxon>Pseudomonadati</taxon>
        <taxon>Planctomycetota</taxon>
        <taxon>Planctomycetia</taxon>
        <taxon>Gemmatales</taxon>
        <taxon>Gemmataceae</taxon>
        <taxon>Fimbriiglobus</taxon>
    </lineage>
</organism>
<dbReference type="EMBL" id="NIDE01000019">
    <property type="protein sequence ID" value="OWK35077.1"/>
    <property type="molecule type" value="Genomic_DNA"/>
</dbReference>
<evidence type="ECO:0000256" key="1">
    <source>
        <dbReference type="SAM" id="MobiDB-lite"/>
    </source>
</evidence>
<evidence type="ECO:0000313" key="2">
    <source>
        <dbReference type="EMBL" id="OWK35077.1"/>
    </source>
</evidence>